<reference evidence="9" key="1">
    <citation type="submission" date="2013-05" db="EMBL/GenBank/DDBJ databases">
        <title>Genome assembly of Cystobacter fuscus DSM 2262.</title>
        <authorList>
            <person name="Sharma G."/>
            <person name="Khatri I."/>
            <person name="Kaur C."/>
            <person name="Mayilraj S."/>
            <person name="Subramanian S."/>
        </authorList>
    </citation>
    <scope>NUCLEOTIDE SEQUENCE [LARGE SCALE GENOMIC DNA]</scope>
    <source>
        <strain evidence="9">DSM 2262</strain>
    </source>
</reference>
<dbReference type="SUPFAM" id="SSF52540">
    <property type="entry name" value="P-loop containing nucleoside triphosphate hydrolases"/>
    <property type="match status" value="1"/>
</dbReference>
<keyword evidence="2" id="KW-0378">Hydrolase</keyword>
<dbReference type="InterPro" id="IPR047920">
    <property type="entry name" value="ZigA-like"/>
</dbReference>
<proteinExistence type="inferred from homology"/>
<evidence type="ECO:0000313" key="9">
    <source>
        <dbReference type="EMBL" id="EPX56366.1"/>
    </source>
</evidence>
<dbReference type="Proteomes" id="UP000011682">
    <property type="component" value="Unassembled WGS sequence"/>
</dbReference>
<protein>
    <submittedName>
        <fullName evidence="9">Metal chaperone, involved in Zn homeostasis</fullName>
    </submittedName>
</protein>
<feature type="domain" description="CobW C-terminal" evidence="8">
    <location>
        <begin position="297"/>
        <end position="412"/>
    </location>
</feature>
<keyword evidence="10" id="KW-1185">Reference proteome</keyword>
<dbReference type="EMBL" id="ANAH02000066">
    <property type="protein sequence ID" value="EPX56366.1"/>
    <property type="molecule type" value="Genomic_DNA"/>
</dbReference>
<dbReference type="InterPro" id="IPR051927">
    <property type="entry name" value="Zn_Chap_cDPG_Synth"/>
</dbReference>
<evidence type="ECO:0000256" key="5">
    <source>
        <dbReference type="ARBA" id="ARBA00045658"/>
    </source>
</evidence>
<gene>
    <name evidence="9" type="ORF">D187_007708</name>
</gene>
<dbReference type="GO" id="GO:0016787">
    <property type="term" value="F:hydrolase activity"/>
    <property type="evidence" value="ECO:0007669"/>
    <property type="project" value="UniProtKB-KW"/>
</dbReference>
<dbReference type="InterPro" id="IPR027417">
    <property type="entry name" value="P-loop_NTPase"/>
</dbReference>
<dbReference type="Gene3D" id="3.30.1220.10">
    <property type="entry name" value="CobW-like, C-terminal domain"/>
    <property type="match status" value="1"/>
</dbReference>
<evidence type="ECO:0000256" key="6">
    <source>
        <dbReference type="ARBA" id="ARBA00049117"/>
    </source>
</evidence>
<dbReference type="Pfam" id="PF07683">
    <property type="entry name" value="CobW_C"/>
    <property type="match status" value="1"/>
</dbReference>
<dbReference type="AlphaFoldDB" id="S9NZR3"/>
<evidence type="ECO:0000256" key="1">
    <source>
        <dbReference type="ARBA" id="ARBA00022741"/>
    </source>
</evidence>
<comment type="function">
    <text evidence="5">Zinc chaperone that directly transfers zinc cofactor to target proteins, thereby activating them. Zinc is transferred from the CXCC motif in the GTPase domain to the zinc binding site in target proteins in a process requiring GTP hydrolysis.</text>
</comment>
<dbReference type="Gene3D" id="3.40.50.300">
    <property type="entry name" value="P-loop containing nucleotide triphosphate hydrolases"/>
    <property type="match status" value="1"/>
</dbReference>
<organism evidence="9 10">
    <name type="scientific">Cystobacter fuscus (strain ATCC 25194 / DSM 2262 / NBRC 100088 / M29)</name>
    <dbReference type="NCBI Taxonomy" id="1242864"/>
    <lineage>
        <taxon>Bacteria</taxon>
        <taxon>Pseudomonadati</taxon>
        <taxon>Myxococcota</taxon>
        <taxon>Myxococcia</taxon>
        <taxon>Myxococcales</taxon>
        <taxon>Cystobacterineae</taxon>
        <taxon>Archangiaceae</taxon>
        <taxon>Cystobacter</taxon>
    </lineage>
</organism>
<accession>S9NZR3</accession>
<dbReference type="Pfam" id="PF02492">
    <property type="entry name" value="cobW"/>
    <property type="match status" value="1"/>
</dbReference>
<dbReference type="SMART" id="SM00833">
    <property type="entry name" value="CobW_C"/>
    <property type="match status" value="1"/>
</dbReference>
<name>S9NZR3_CYSF2</name>
<dbReference type="GO" id="GO:0000166">
    <property type="term" value="F:nucleotide binding"/>
    <property type="evidence" value="ECO:0007669"/>
    <property type="project" value="UniProtKB-KW"/>
</dbReference>
<dbReference type="InterPro" id="IPR011629">
    <property type="entry name" value="CobW-like_C"/>
</dbReference>
<evidence type="ECO:0000256" key="2">
    <source>
        <dbReference type="ARBA" id="ARBA00022801"/>
    </source>
</evidence>
<evidence type="ECO:0000259" key="8">
    <source>
        <dbReference type="SMART" id="SM00833"/>
    </source>
</evidence>
<dbReference type="InterPro" id="IPR036627">
    <property type="entry name" value="CobW-likC_sf"/>
</dbReference>
<feature type="compositionally biased region" description="Basic residues" evidence="7">
    <location>
        <begin position="1"/>
        <end position="11"/>
    </location>
</feature>
<dbReference type="CDD" id="cd03112">
    <property type="entry name" value="CobW-like"/>
    <property type="match status" value="1"/>
</dbReference>
<keyword evidence="1" id="KW-0547">Nucleotide-binding</keyword>
<dbReference type="PANTHER" id="PTHR43603:SF1">
    <property type="entry name" value="ZINC-REGULATED GTPASE METALLOPROTEIN ACTIVATOR 1"/>
    <property type="match status" value="1"/>
</dbReference>
<dbReference type="eggNOG" id="COG0523">
    <property type="taxonomic scope" value="Bacteria"/>
</dbReference>
<feature type="region of interest" description="Disordered" evidence="7">
    <location>
        <begin position="1"/>
        <end position="39"/>
    </location>
</feature>
<sequence>MAIRKRHHAHGNRHDDAGRAFSPGEAGEEEGRLSLPGGQAMRDGRLPVTVLSGFLGAGKTTLLNHVLNNREGRRVAVIVNDMSEVNIDARLVKGGASLSRVDEKLVEMSNGCICCTLREDLLVEVGRLAREGRFDHLLIESTGISEPMPVAETFTFADEQGRCLGDVARLDTLVTVVDAFNFLKDWEDTEELRARGLAAGEEDERTVVDLLVEQVEFADVLVLNKTDRVTPEQVGELESILRQLNPGARLVRASQGRVALSDVLETGLFDLEKAQRAPGWLRTLRGEAVPETEAYGIESFVFRAHRPFHPGRLWEFIHGSWTGLLRSKGFFWLATRMEVTGVWAQAGGACSFEPAGLWWDAVPREEWPEEPEVRAELEQHLREPWGDRRQELVFITRQVDQMLLRGALEECLLTDDELALGPSAWSQFEDPFPPWVMVGEGEDEPSTDEAA</sequence>
<evidence type="ECO:0000256" key="7">
    <source>
        <dbReference type="SAM" id="MobiDB-lite"/>
    </source>
</evidence>
<evidence type="ECO:0000256" key="4">
    <source>
        <dbReference type="ARBA" id="ARBA00034320"/>
    </source>
</evidence>
<comment type="catalytic activity">
    <reaction evidence="6">
        <text>GTP + H2O = GDP + phosphate + H(+)</text>
        <dbReference type="Rhea" id="RHEA:19669"/>
        <dbReference type="ChEBI" id="CHEBI:15377"/>
        <dbReference type="ChEBI" id="CHEBI:15378"/>
        <dbReference type="ChEBI" id="CHEBI:37565"/>
        <dbReference type="ChEBI" id="CHEBI:43474"/>
        <dbReference type="ChEBI" id="CHEBI:58189"/>
    </reaction>
    <physiologicalReaction direction="left-to-right" evidence="6">
        <dbReference type="Rhea" id="RHEA:19670"/>
    </physiologicalReaction>
</comment>
<evidence type="ECO:0000256" key="3">
    <source>
        <dbReference type="ARBA" id="ARBA00023186"/>
    </source>
</evidence>
<evidence type="ECO:0000313" key="10">
    <source>
        <dbReference type="Proteomes" id="UP000011682"/>
    </source>
</evidence>
<dbReference type="PANTHER" id="PTHR43603">
    <property type="entry name" value="COBW DOMAIN-CONTAINING PROTEIN DDB_G0274527"/>
    <property type="match status" value="1"/>
</dbReference>
<comment type="similarity">
    <text evidence="4">Belongs to the SIMIBI class G3E GTPase family. ZNG1 subfamily.</text>
</comment>
<dbReference type="InterPro" id="IPR003495">
    <property type="entry name" value="CobW/HypB/UreG_nucleotide-bd"/>
</dbReference>
<dbReference type="NCBIfam" id="NF038288">
    <property type="entry name" value="chaper_GTP_ZigA"/>
    <property type="match status" value="1"/>
</dbReference>
<comment type="caution">
    <text evidence="9">The sequence shown here is derived from an EMBL/GenBank/DDBJ whole genome shotgun (WGS) entry which is preliminary data.</text>
</comment>
<keyword evidence="3" id="KW-0143">Chaperone</keyword>